<feature type="compositionally biased region" description="Low complexity" evidence="12">
    <location>
        <begin position="78"/>
        <end position="89"/>
    </location>
</feature>
<comment type="subcellular location">
    <subcellularLocation>
        <location evidence="1 9 11">Nucleus</location>
    </subcellularLocation>
</comment>
<feature type="compositionally biased region" description="Polar residues" evidence="12">
    <location>
        <begin position="157"/>
        <end position="167"/>
    </location>
</feature>
<dbReference type="PROSITE" id="PS50023">
    <property type="entry name" value="LIM_DOMAIN_2"/>
    <property type="match status" value="2"/>
</dbReference>
<feature type="region of interest" description="Disordered" evidence="12">
    <location>
        <begin position="78"/>
        <end position="167"/>
    </location>
</feature>
<dbReference type="InterPro" id="IPR050453">
    <property type="entry name" value="LIM_Homeobox_TF"/>
</dbReference>
<evidence type="ECO:0000256" key="10">
    <source>
        <dbReference type="PROSITE-ProRule" id="PRU00125"/>
    </source>
</evidence>
<proteinExistence type="predicted"/>
<feature type="compositionally biased region" description="Polar residues" evidence="12">
    <location>
        <begin position="584"/>
        <end position="599"/>
    </location>
</feature>
<dbReference type="SMART" id="SM00132">
    <property type="entry name" value="LIM"/>
    <property type="match status" value="2"/>
</dbReference>
<keyword evidence="8 9" id="KW-0539">Nucleus</keyword>
<evidence type="ECO:0000256" key="5">
    <source>
        <dbReference type="ARBA" id="ARBA00023038"/>
    </source>
</evidence>
<keyword evidence="7 9" id="KW-0371">Homeobox</keyword>
<feature type="compositionally biased region" description="Low complexity" evidence="12">
    <location>
        <begin position="102"/>
        <end position="121"/>
    </location>
</feature>
<keyword evidence="4 10" id="KW-0862">Zinc</keyword>
<dbReference type="CDD" id="cd00086">
    <property type="entry name" value="homeodomain"/>
    <property type="match status" value="1"/>
</dbReference>
<dbReference type="SUPFAM" id="SSF57716">
    <property type="entry name" value="Glucocorticoid receptor-like (DNA-binding domain)"/>
    <property type="match status" value="2"/>
</dbReference>
<dbReference type="CDD" id="cd09371">
    <property type="entry name" value="LIM1_Lmx1b"/>
    <property type="match status" value="1"/>
</dbReference>
<dbReference type="Gene3D" id="2.10.110.10">
    <property type="entry name" value="Cysteine Rich Protein"/>
    <property type="match status" value="2"/>
</dbReference>
<evidence type="ECO:0000256" key="2">
    <source>
        <dbReference type="ARBA" id="ARBA00022723"/>
    </source>
</evidence>
<feature type="compositionally biased region" description="Gly residues" evidence="12">
    <location>
        <begin position="122"/>
        <end position="131"/>
    </location>
</feature>
<evidence type="ECO:0000313" key="15">
    <source>
        <dbReference type="Proteomes" id="UP001652621"/>
    </source>
</evidence>
<evidence type="ECO:0000259" key="13">
    <source>
        <dbReference type="PROSITE" id="PS50023"/>
    </source>
</evidence>
<dbReference type="SUPFAM" id="SSF46689">
    <property type="entry name" value="Homeodomain-like"/>
    <property type="match status" value="1"/>
</dbReference>
<dbReference type="VEuPathDB" id="VectorBase:MDOA012274"/>
<feature type="domain" description="LIM zinc-binding" evidence="13">
    <location>
        <begin position="430"/>
        <end position="492"/>
    </location>
</feature>
<evidence type="ECO:0000313" key="16">
    <source>
        <dbReference type="RefSeq" id="XP_005185817.2"/>
    </source>
</evidence>
<evidence type="ECO:0000256" key="4">
    <source>
        <dbReference type="ARBA" id="ARBA00022833"/>
    </source>
</evidence>
<feature type="compositionally biased region" description="Low complexity" evidence="12">
    <location>
        <begin position="37"/>
        <end position="56"/>
    </location>
</feature>
<evidence type="ECO:0000256" key="12">
    <source>
        <dbReference type="SAM" id="MobiDB-lite"/>
    </source>
</evidence>
<name>A0A9J7CVU9_MUSDO</name>
<evidence type="ECO:0000259" key="14">
    <source>
        <dbReference type="PROSITE" id="PS50071"/>
    </source>
</evidence>
<dbReference type="STRING" id="7370.A0A1I8N777"/>
<dbReference type="OrthoDB" id="10068367at2759"/>
<dbReference type="Gene3D" id="1.10.10.60">
    <property type="entry name" value="Homeodomain-like"/>
    <property type="match status" value="1"/>
</dbReference>
<dbReference type="InterPro" id="IPR017970">
    <property type="entry name" value="Homeobox_CS"/>
</dbReference>
<keyword evidence="5 10" id="KW-0440">LIM domain</keyword>
<keyword evidence="15" id="KW-1185">Reference proteome</keyword>
<evidence type="ECO:0000256" key="3">
    <source>
        <dbReference type="ARBA" id="ARBA00022737"/>
    </source>
</evidence>
<accession>A0A9J7CVU9</accession>
<dbReference type="PANTHER" id="PTHR24208">
    <property type="entry name" value="LIM/HOMEOBOX PROTEIN LHX"/>
    <property type="match status" value="1"/>
</dbReference>
<feature type="compositionally biased region" description="Basic residues" evidence="12">
    <location>
        <begin position="300"/>
        <end position="310"/>
    </location>
</feature>
<evidence type="ECO:0000256" key="11">
    <source>
        <dbReference type="RuleBase" id="RU000682"/>
    </source>
</evidence>
<keyword evidence="6 9" id="KW-0238">DNA-binding</keyword>
<dbReference type="VEuPathDB" id="VectorBase:MDOMA2_006829"/>
<dbReference type="InterPro" id="IPR001356">
    <property type="entry name" value="HD"/>
</dbReference>
<feature type="DNA-binding region" description="Homeobox" evidence="9">
    <location>
        <begin position="514"/>
        <end position="573"/>
    </location>
</feature>
<dbReference type="SMART" id="SM00389">
    <property type="entry name" value="HOX"/>
    <property type="match status" value="1"/>
</dbReference>
<gene>
    <name evidence="16" type="primary">LOC101891125</name>
</gene>
<evidence type="ECO:0000256" key="1">
    <source>
        <dbReference type="ARBA" id="ARBA00004123"/>
    </source>
</evidence>
<feature type="domain" description="LIM zinc-binding" evidence="13">
    <location>
        <begin position="370"/>
        <end position="429"/>
    </location>
</feature>
<evidence type="ECO:0000256" key="8">
    <source>
        <dbReference type="ARBA" id="ARBA00023242"/>
    </source>
</evidence>
<dbReference type="PROSITE" id="PS00478">
    <property type="entry name" value="LIM_DOMAIN_1"/>
    <property type="match status" value="1"/>
</dbReference>
<reference evidence="16" key="1">
    <citation type="submission" date="2025-08" db="UniProtKB">
        <authorList>
            <consortium name="RefSeq"/>
        </authorList>
    </citation>
    <scope>IDENTIFICATION</scope>
    <source>
        <strain evidence="16">Aabys</strain>
        <tissue evidence="16">Whole body</tissue>
    </source>
</reference>
<evidence type="ECO:0000256" key="7">
    <source>
        <dbReference type="ARBA" id="ARBA00023155"/>
    </source>
</evidence>
<feature type="region of interest" description="Disordered" evidence="12">
    <location>
        <begin position="36"/>
        <end position="56"/>
    </location>
</feature>
<dbReference type="Pfam" id="PF00046">
    <property type="entry name" value="Homeodomain"/>
    <property type="match status" value="1"/>
</dbReference>
<evidence type="ECO:0000256" key="9">
    <source>
        <dbReference type="PROSITE-ProRule" id="PRU00108"/>
    </source>
</evidence>
<feature type="region of interest" description="Disordered" evidence="12">
    <location>
        <begin position="573"/>
        <end position="599"/>
    </location>
</feature>
<evidence type="ECO:0000256" key="6">
    <source>
        <dbReference type="ARBA" id="ARBA00023125"/>
    </source>
</evidence>
<keyword evidence="2 10" id="KW-0479">Metal-binding</keyword>
<dbReference type="RefSeq" id="XP_005185817.2">
    <property type="nucleotide sequence ID" value="XM_005185760.4"/>
</dbReference>
<feature type="compositionally biased region" description="Gly residues" evidence="12">
    <location>
        <begin position="715"/>
        <end position="725"/>
    </location>
</feature>
<dbReference type="GeneID" id="101891125"/>
<sequence length="743" mass="80478">MIEEHHPMQMGMFPLDIKPCQAAAITQHQLLLQANGQHTQTQQQQHPSHSQNPQQLSNSLMAMNGNERMLTTTVTANTSASPANSAPTTGNSSSHHQRHQQCASSCSATSSISSSSGAQLQNGGGGGGCGHNGNSIGGQETLNDNMTNSNNDNGSNPTATTSGTTNCGDATLEQQTMTSCSTLVNGSCSNHNGNVGTCQTSATTTNINGHARTNDNKSSTNPCGPGPPAIQQQLQQLSLQQQQQQQHQQALNILQCSANRLTLSECNLNSLNSNNHNNTMHCNSNHNNIETALALQQHLLQHHQHHHQHQHQLNNGGPLNHSCSSSSTSSALSVIDALCPAVSLPLLSSNASSSATVSCSTPNSNSLSPLACGYCCQPICDRYIMRVVDTSFHESCLKCATCSLHLVHSCYSREGKLYCRIDYERLFLRNRCLGCGHKIAADELVMRTLENVFHLKCFACVVCGAILKKGEQYVVKQGQLFCRFDYEKEVEMLQGYDFYGDDLFAPKLDGRRGPKRPRTILNTQQRRAFKASFEVSPKPCRKVRENLAKETGLSLRIVQVWFQNQRAKVKKIQKKAKLDGSHAKGNSDSPDSQESDNSNMTKIKDEAHSDTESLMDAPYGTASSSEAMAKLRSCIKDENDGTPFSCIETNKENCNKTNEPILNTILGLSYSTFQQLMGPFTQTSMINPIDRLYSMQNSYFRPDELGYGEPSAGPLSGGGGGGVGNGPNPMAMSSSLGQKDISD</sequence>
<keyword evidence="3" id="KW-0677">Repeat</keyword>
<dbReference type="Pfam" id="PF00412">
    <property type="entry name" value="LIM"/>
    <property type="match status" value="2"/>
</dbReference>
<feature type="domain" description="Homeobox" evidence="14">
    <location>
        <begin position="512"/>
        <end position="572"/>
    </location>
</feature>
<organism evidence="15 16">
    <name type="scientific">Musca domestica</name>
    <name type="common">House fly</name>
    <dbReference type="NCBI Taxonomy" id="7370"/>
    <lineage>
        <taxon>Eukaryota</taxon>
        <taxon>Metazoa</taxon>
        <taxon>Ecdysozoa</taxon>
        <taxon>Arthropoda</taxon>
        <taxon>Hexapoda</taxon>
        <taxon>Insecta</taxon>
        <taxon>Pterygota</taxon>
        <taxon>Neoptera</taxon>
        <taxon>Endopterygota</taxon>
        <taxon>Diptera</taxon>
        <taxon>Brachycera</taxon>
        <taxon>Muscomorpha</taxon>
        <taxon>Muscoidea</taxon>
        <taxon>Muscidae</taxon>
        <taxon>Musca</taxon>
    </lineage>
</organism>
<dbReference type="PROSITE" id="PS50071">
    <property type="entry name" value="HOMEOBOX_2"/>
    <property type="match status" value="1"/>
</dbReference>
<dbReference type="InterPro" id="IPR001781">
    <property type="entry name" value="Znf_LIM"/>
</dbReference>
<feature type="compositionally biased region" description="Low complexity" evidence="12">
    <location>
        <begin position="132"/>
        <end position="156"/>
    </location>
</feature>
<dbReference type="PANTHER" id="PTHR24208:SF175">
    <property type="entry name" value="FI06571P"/>
    <property type="match status" value="1"/>
</dbReference>
<dbReference type="PROSITE" id="PS00027">
    <property type="entry name" value="HOMEOBOX_1"/>
    <property type="match status" value="1"/>
</dbReference>
<feature type="region of interest" description="Disordered" evidence="12">
    <location>
        <begin position="300"/>
        <end position="324"/>
    </location>
</feature>
<dbReference type="eggNOG" id="KOG0490">
    <property type="taxonomic scope" value="Eukaryota"/>
</dbReference>
<protein>
    <submittedName>
        <fullName evidence="16">Uncharacterized protein LOC101891125</fullName>
    </submittedName>
</protein>
<dbReference type="InterPro" id="IPR009057">
    <property type="entry name" value="Homeodomain-like_sf"/>
</dbReference>
<feature type="region of interest" description="Disordered" evidence="12">
    <location>
        <begin position="208"/>
        <end position="228"/>
    </location>
</feature>
<feature type="region of interest" description="Disordered" evidence="12">
    <location>
        <begin position="704"/>
        <end position="743"/>
    </location>
</feature>
<dbReference type="Proteomes" id="UP001652621">
    <property type="component" value="Unplaced"/>
</dbReference>